<accession>A0A7J7N7B6</accession>
<feature type="repeat" description="PPR" evidence="3">
    <location>
        <begin position="438"/>
        <end position="472"/>
    </location>
</feature>
<evidence type="ECO:0000256" key="3">
    <source>
        <dbReference type="PROSITE-ProRule" id="PRU00708"/>
    </source>
</evidence>
<feature type="repeat" description="PPR" evidence="3">
    <location>
        <begin position="473"/>
        <end position="507"/>
    </location>
</feature>
<dbReference type="OrthoDB" id="185373at2759"/>
<feature type="repeat" description="PPR" evidence="3">
    <location>
        <begin position="403"/>
        <end position="437"/>
    </location>
</feature>
<dbReference type="Pfam" id="PF13041">
    <property type="entry name" value="PPR_2"/>
    <property type="match status" value="5"/>
</dbReference>
<evidence type="ECO:0008006" key="6">
    <source>
        <dbReference type="Google" id="ProtNLM"/>
    </source>
</evidence>
<evidence type="ECO:0000313" key="4">
    <source>
        <dbReference type="EMBL" id="KAF6162973.1"/>
    </source>
</evidence>
<feature type="repeat" description="PPR" evidence="3">
    <location>
        <begin position="508"/>
        <end position="542"/>
    </location>
</feature>
<dbReference type="EMBL" id="JACGCM010001009">
    <property type="protein sequence ID" value="KAF6162973.1"/>
    <property type="molecule type" value="Genomic_DNA"/>
</dbReference>
<evidence type="ECO:0000256" key="2">
    <source>
        <dbReference type="ARBA" id="ARBA00022737"/>
    </source>
</evidence>
<keyword evidence="5" id="KW-1185">Reference proteome</keyword>
<dbReference type="PROSITE" id="PS51375">
    <property type="entry name" value="PPR"/>
    <property type="match status" value="11"/>
</dbReference>
<evidence type="ECO:0000256" key="1">
    <source>
        <dbReference type="ARBA" id="ARBA00007626"/>
    </source>
</evidence>
<dbReference type="PANTHER" id="PTHR47447">
    <property type="entry name" value="OS03G0856100 PROTEIN"/>
    <property type="match status" value="1"/>
</dbReference>
<gene>
    <name evidence="4" type="ORF">GIB67_021122</name>
</gene>
<dbReference type="InterPro" id="IPR011990">
    <property type="entry name" value="TPR-like_helical_dom_sf"/>
</dbReference>
<dbReference type="Proteomes" id="UP000541444">
    <property type="component" value="Unassembled WGS sequence"/>
</dbReference>
<feature type="repeat" description="PPR" evidence="3">
    <location>
        <begin position="685"/>
        <end position="719"/>
    </location>
</feature>
<comment type="similarity">
    <text evidence="1">Belongs to the PPR family. P subfamily.</text>
</comment>
<dbReference type="SUPFAM" id="SSF48452">
    <property type="entry name" value="TPR-like"/>
    <property type="match status" value="1"/>
</dbReference>
<protein>
    <recommendedName>
        <fullName evidence="6">Pentatricopeptide repeat-containing protein</fullName>
    </recommendedName>
</protein>
<feature type="repeat" description="PPR" evidence="3">
    <location>
        <begin position="543"/>
        <end position="577"/>
    </location>
</feature>
<dbReference type="PANTHER" id="PTHR47447:SF22">
    <property type="entry name" value="TETRATRICOPEPTIDE-LIKE HELICAL DOMAIN SUPERFAMILY"/>
    <property type="match status" value="1"/>
</dbReference>
<dbReference type="Pfam" id="PF01535">
    <property type="entry name" value="PPR"/>
    <property type="match status" value="2"/>
</dbReference>
<feature type="repeat" description="PPR" evidence="3">
    <location>
        <begin position="368"/>
        <end position="402"/>
    </location>
</feature>
<organism evidence="4 5">
    <name type="scientific">Kingdonia uniflora</name>
    <dbReference type="NCBI Taxonomy" id="39325"/>
    <lineage>
        <taxon>Eukaryota</taxon>
        <taxon>Viridiplantae</taxon>
        <taxon>Streptophyta</taxon>
        <taxon>Embryophyta</taxon>
        <taxon>Tracheophyta</taxon>
        <taxon>Spermatophyta</taxon>
        <taxon>Magnoliopsida</taxon>
        <taxon>Ranunculales</taxon>
        <taxon>Circaeasteraceae</taxon>
        <taxon>Kingdonia</taxon>
    </lineage>
</organism>
<feature type="repeat" description="PPR" evidence="3">
    <location>
        <begin position="333"/>
        <end position="367"/>
    </location>
</feature>
<evidence type="ECO:0000313" key="5">
    <source>
        <dbReference type="Proteomes" id="UP000541444"/>
    </source>
</evidence>
<dbReference type="AlphaFoldDB" id="A0A7J7N7B6"/>
<sequence length="809" mass="89989">MLLGYALKVMQSQQAVTQKNKGVLPATSQVSVLDRIGPHANNLGGEARSNHKQHGGDPALIQEVHQEVDGGLAGVRQEEPPRGRVRISALERISEGSGDQIPFEGQVPQPTTTALEDYPRNRAICDSWIGPLGTIILNTNGSLKGNIGGHGSSFRDSNGTASLTYSEAESAVFIPYHEIEMKALHRVFTNTSSETDFNNEDRIRETPLAEEIFKKGSTLGSYKQGDSTFATMIQNYADLGDIVALEVILDRIRRDNRVMNEKVFIIVFKAYGKACLPDKAVNLFRRMGDEFQCVPSVRSFNSVLNVLIQGGLYDRALSFYSNGFGKGVRFSPNYLTFNLVIKAFCRKGLVDRAVETFREMSFKNCAPDVFTYSTLMDGLCKYGRIDEAVSLLDEMQVEGCSPNPVTFNVLINGLCKRGDMIRASKLVDNMYLKGCVPNEVTYNTLIHSLCLEGKLDKAVSLVERMVSDNYVPNNITYGTIINGLVKQGKAIEGAQLLIAMEERGYHPNEFIYSTLVSGLFKKGNSKDAMKLWKEMIEKGCKPNIVVYSALVDGLCGEGKLDEASEVLSEMVSNNCIPNAFTYSSLMKGFFNTGKCEKAILCWKEMEKKNCIPSEVCYSVLIDGLCKDGKIKEGLMVWKHMLGRGFKPDVVAYSSMIHGLCNVGLVDDGLRLFNEMLCQDPETQPDVVTYNILLNGLCQVDTVSRAIDFLHSMLDQGCDPDLYTCNIFLKSLREKLNPPQDGRDFLDGLVIQLSMRRRIVGASKIVEVMLQKHLSPKISTWERVIQDLCTHTKMKEDIAKCWSNLFGQLR</sequence>
<reference evidence="4 5" key="1">
    <citation type="journal article" date="2020" name="IScience">
        <title>Genome Sequencing of the Endangered Kingdonia uniflora (Circaeasteraceae, Ranunculales) Reveals Potential Mechanisms of Evolutionary Specialization.</title>
        <authorList>
            <person name="Sun Y."/>
            <person name="Deng T."/>
            <person name="Zhang A."/>
            <person name="Moore M.J."/>
            <person name="Landis J.B."/>
            <person name="Lin N."/>
            <person name="Zhang H."/>
            <person name="Zhang X."/>
            <person name="Huang J."/>
            <person name="Zhang X."/>
            <person name="Sun H."/>
            <person name="Wang H."/>
        </authorList>
    </citation>
    <scope>NUCLEOTIDE SEQUENCE [LARGE SCALE GENOMIC DNA]</scope>
    <source>
        <strain evidence="4">TB1705</strain>
        <tissue evidence="4">Leaf</tissue>
    </source>
</reference>
<dbReference type="Pfam" id="PF12854">
    <property type="entry name" value="PPR_1"/>
    <property type="match status" value="1"/>
</dbReference>
<feature type="repeat" description="PPR" evidence="3">
    <location>
        <begin position="578"/>
        <end position="612"/>
    </location>
</feature>
<feature type="repeat" description="PPR" evidence="3">
    <location>
        <begin position="613"/>
        <end position="647"/>
    </location>
</feature>
<keyword evidence="2" id="KW-0677">Repeat</keyword>
<dbReference type="InterPro" id="IPR002885">
    <property type="entry name" value="PPR_rpt"/>
</dbReference>
<comment type="caution">
    <text evidence="4">The sequence shown here is derived from an EMBL/GenBank/DDBJ whole genome shotgun (WGS) entry which is preliminary data.</text>
</comment>
<feature type="repeat" description="PPR" evidence="3">
    <location>
        <begin position="648"/>
        <end position="682"/>
    </location>
</feature>
<dbReference type="NCBIfam" id="TIGR00756">
    <property type="entry name" value="PPR"/>
    <property type="match status" value="12"/>
</dbReference>
<dbReference type="Gene3D" id="1.25.40.10">
    <property type="entry name" value="Tetratricopeptide repeat domain"/>
    <property type="match status" value="6"/>
</dbReference>
<name>A0A7J7N7B6_9MAGN</name>
<proteinExistence type="inferred from homology"/>